<dbReference type="OrthoDB" id="1792at2759"/>
<dbReference type="eggNOG" id="KOG2280">
    <property type="taxonomic scope" value="Eukaryota"/>
</dbReference>
<accession>K8F4Q9</accession>
<dbReference type="Pfam" id="PF04841">
    <property type="entry name" value="Vps16_N"/>
    <property type="match status" value="1"/>
</dbReference>
<dbReference type="InterPro" id="IPR006926">
    <property type="entry name" value="Vps16_N"/>
</dbReference>
<dbReference type="InterPro" id="IPR036322">
    <property type="entry name" value="WD40_repeat_dom_sf"/>
</dbReference>
<protein>
    <recommendedName>
        <fullName evidence="1">Vps16 N-terminal domain-containing protein</fullName>
    </recommendedName>
</protein>
<dbReference type="GO" id="GO:0006886">
    <property type="term" value="P:intracellular protein transport"/>
    <property type="evidence" value="ECO:0007669"/>
    <property type="project" value="InterPro"/>
</dbReference>
<gene>
    <name evidence="2" type="ordered locus">Bathy14g03340</name>
</gene>
<evidence type="ECO:0000313" key="3">
    <source>
        <dbReference type="Proteomes" id="UP000198341"/>
    </source>
</evidence>
<evidence type="ECO:0000259" key="1">
    <source>
        <dbReference type="Pfam" id="PF04841"/>
    </source>
</evidence>
<dbReference type="InterPro" id="IPR016534">
    <property type="entry name" value="VPS16"/>
</dbReference>
<dbReference type="PANTHER" id="PTHR12811:SF0">
    <property type="entry name" value="VACUOLAR PROTEIN SORTING-ASSOCIATED PROTEIN 16 HOMOLOG"/>
    <property type="match status" value="1"/>
</dbReference>
<dbReference type="GeneID" id="19011945"/>
<evidence type="ECO:0000313" key="2">
    <source>
        <dbReference type="EMBL" id="CCO19800.1"/>
    </source>
</evidence>
<dbReference type="GO" id="GO:0005765">
    <property type="term" value="C:lysosomal membrane"/>
    <property type="evidence" value="ECO:0007669"/>
    <property type="project" value="TreeGrafter"/>
</dbReference>
<dbReference type="GO" id="GO:0005768">
    <property type="term" value="C:endosome"/>
    <property type="evidence" value="ECO:0007669"/>
    <property type="project" value="TreeGrafter"/>
</dbReference>
<keyword evidence="3" id="KW-1185">Reference proteome</keyword>
<feature type="domain" description="Vps16 N-terminal" evidence="1">
    <location>
        <begin position="28"/>
        <end position="392"/>
    </location>
</feature>
<dbReference type="AlphaFoldDB" id="K8F4Q9"/>
<organism evidence="2 3">
    <name type="scientific">Bathycoccus prasinos</name>
    <dbReference type="NCBI Taxonomy" id="41875"/>
    <lineage>
        <taxon>Eukaryota</taxon>
        <taxon>Viridiplantae</taxon>
        <taxon>Chlorophyta</taxon>
        <taxon>Mamiellophyceae</taxon>
        <taxon>Mamiellales</taxon>
        <taxon>Bathycoccaceae</taxon>
        <taxon>Bathycoccus</taxon>
    </lineage>
</organism>
<dbReference type="RefSeq" id="XP_007509343.1">
    <property type="nucleotide sequence ID" value="XM_007509281.1"/>
</dbReference>
<reference evidence="2 3" key="1">
    <citation type="submission" date="2011-10" db="EMBL/GenBank/DDBJ databases">
        <authorList>
            <person name="Genoscope - CEA"/>
        </authorList>
    </citation>
    <scope>NUCLEOTIDE SEQUENCE [LARGE SCALE GENOMIC DNA]</scope>
    <source>
        <strain evidence="2 3">RCC 1105</strain>
    </source>
</reference>
<dbReference type="EMBL" id="FO082265">
    <property type="protein sequence ID" value="CCO19800.1"/>
    <property type="molecule type" value="Genomic_DNA"/>
</dbReference>
<dbReference type="GO" id="GO:0030897">
    <property type="term" value="C:HOPS complex"/>
    <property type="evidence" value="ECO:0007669"/>
    <property type="project" value="TreeGrafter"/>
</dbReference>
<name>K8F4Q9_9CHLO</name>
<dbReference type="SUPFAM" id="SSF50978">
    <property type="entry name" value="WD40 repeat-like"/>
    <property type="match status" value="1"/>
</dbReference>
<dbReference type="GO" id="GO:0016197">
    <property type="term" value="P:endosomal transport"/>
    <property type="evidence" value="ECO:0007669"/>
    <property type="project" value="TreeGrafter"/>
</dbReference>
<dbReference type="Proteomes" id="UP000198341">
    <property type="component" value="Chromosome 14"/>
</dbReference>
<sequence>MSVSTRKEYSSIFYNNLGITRENLYDFSGELQISKTSFYPIACANFSGIIAEVLIWNLHETKCGYIVKVYSGSGKIISGYYWRTSFNLLSFDWVQNDTLLFVFENGQVFSYGSGRHHIPRKVLHLSNLSIYGVAFYNKGFVATTRRGSLVKVSCGDKIVKFVKMTLNTQENVQCLAIKECVTGTGKDDLYIATDSGVSYFRHITCMTQIHRKLIHSIRLSHVQNFLAVYQRNGILSVFDENLGKILYQVNLKILDPPIQIAWVASAAVALTWSEKTILVGNECKILEIHGRTSIFQDCDGMRMISNYYHDFLRPLQGSCDLHFYAEETSTTEVFVYDLLRTLSADDSKPFQTKKSEDLISINDHFAMAQFVFDRDEQKRYIEKAVLGSTMLCQTNLFHVKKAVVKCCSLLRKLNHLRHPSIGMPFTAVQYKLICKQLLLRRLLIFGSHALAMRMFESDSLKRSQILLDLIRSPSNGKGHSEKLFLLWKKFPDILLCDLIERPKITNRQKYQIVQLDHRAHLQVDLSSDEFMIEAMSKAICSKDIDAQYFTIFKFLLNKSGSSLEYFLQQNFFFNILYYRYNVRSLLIPSLKQKFRDEVNKAEFHEYFGTVFKANMSQSTLNVKGSDNKFLNSLKDQNFGILQSYMELFEDGIISVRTVSLRKLIILLVLLGRVNLVTKFCDKYMFSERHYTFLKVKSACKTKSWDSLYDMDAKSINILSFIALLKKYRAPENRISFYEAQTKTENTPKLLEGTLLEAQKAASVLSESRHNLTSKATEYMRAFNYYT</sequence>
<dbReference type="STRING" id="41875.K8F4Q9"/>
<dbReference type="PANTHER" id="PTHR12811">
    <property type="entry name" value="VACUOLAR PROTEIN SORTING VPS16"/>
    <property type="match status" value="1"/>
</dbReference>
<dbReference type="GO" id="GO:0003779">
    <property type="term" value="F:actin binding"/>
    <property type="evidence" value="ECO:0007669"/>
    <property type="project" value="TreeGrafter"/>
</dbReference>
<dbReference type="KEGG" id="bpg:Bathy14g03340"/>
<proteinExistence type="predicted"/>
<dbReference type="GO" id="GO:0042144">
    <property type="term" value="P:vacuole fusion, non-autophagic"/>
    <property type="evidence" value="ECO:0007669"/>
    <property type="project" value="TreeGrafter"/>
</dbReference>